<comment type="subcellular location">
    <subcellularLocation>
        <location evidence="2">Nucleus membrane</location>
    </subcellularLocation>
    <subcellularLocation>
        <location evidence="3">Nucleus</location>
        <location evidence="3">Nuclear pore complex</location>
    </subcellularLocation>
</comment>
<feature type="compositionally biased region" description="Polar residues" evidence="20">
    <location>
        <begin position="1341"/>
        <end position="1353"/>
    </location>
</feature>
<feature type="region of interest" description="Disordered" evidence="20">
    <location>
        <begin position="1110"/>
        <end position="1287"/>
    </location>
</feature>
<evidence type="ECO:0000256" key="8">
    <source>
        <dbReference type="ARBA" id="ARBA00022833"/>
    </source>
</evidence>
<feature type="domain" description="RanBP2-type" evidence="21">
    <location>
        <begin position="665"/>
        <end position="695"/>
    </location>
</feature>
<dbReference type="PANTHER" id="PTHR23193:SF23">
    <property type="entry name" value="NUCLEAR PORE COMPLEX PROTEIN NUP153"/>
    <property type="match status" value="1"/>
</dbReference>
<dbReference type="InParanoid" id="A0A6J0V8M5"/>
<dbReference type="GO" id="GO:0051028">
    <property type="term" value="P:mRNA transport"/>
    <property type="evidence" value="ECO:0007669"/>
    <property type="project" value="UniProtKB-KW"/>
</dbReference>
<keyword evidence="12" id="KW-0906">Nuclear pore complex</keyword>
<evidence type="ECO:0000256" key="18">
    <source>
        <dbReference type="ARBA" id="ARBA00079437"/>
    </source>
</evidence>
<evidence type="ECO:0000256" key="11">
    <source>
        <dbReference type="ARBA" id="ARBA00023125"/>
    </source>
</evidence>
<dbReference type="GO" id="GO:0006606">
    <property type="term" value="P:protein import into nucleus"/>
    <property type="evidence" value="ECO:0007669"/>
    <property type="project" value="TreeGrafter"/>
</dbReference>
<feature type="region of interest" description="Disordered" evidence="20">
    <location>
        <begin position="1"/>
        <end position="44"/>
    </location>
</feature>
<keyword evidence="22" id="KW-1185">Reference proteome</keyword>
<evidence type="ECO:0000256" key="20">
    <source>
        <dbReference type="SAM" id="MobiDB-lite"/>
    </source>
</evidence>
<keyword evidence="5" id="KW-0479">Metal-binding</keyword>
<keyword evidence="4" id="KW-0813">Transport</keyword>
<dbReference type="Gene3D" id="4.10.1060.10">
    <property type="entry name" value="Zinc finger, RanBP2-type"/>
    <property type="match status" value="4"/>
</dbReference>
<feature type="compositionally biased region" description="Basic and acidic residues" evidence="20">
    <location>
        <begin position="985"/>
        <end position="994"/>
    </location>
</feature>
<evidence type="ECO:0000256" key="3">
    <source>
        <dbReference type="ARBA" id="ARBA00004567"/>
    </source>
</evidence>
<evidence type="ECO:0000256" key="10">
    <source>
        <dbReference type="ARBA" id="ARBA00023010"/>
    </source>
</evidence>
<evidence type="ECO:0000256" key="19">
    <source>
        <dbReference type="PROSITE-ProRule" id="PRU00322"/>
    </source>
</evidence>
<accession>A0A6J0V8M5</accession>
<dbReference type="GO" id="GO:0031965">
    <property type="term" value="C:nuclear membrane"/>
    <property type="evidence" value="ECO:0007669"/>
    <property type="project" value="UniProtKB-SubCell"/>
</dbReference>
<dbReference type="InterPro" id="IPR013913">
    <property type="entry name" value="Nup153_N"/>
</dbReference>
<feature type="compositionally biased region" description="Gly residues" evidence="20">
    <location>
        <begin position="1"/>
        <end position="29"/>
    </location>
</feature>
<proteinExistence type="inferred from homology"/>
<evidence type="ECO:0000259" key="21">
    <source>
        <dbReference type="PROSITE" id="PS50199"/>
    </source>
</evidence>
<keyword evidence="11" id="KW-0238">DNA-binding</keyword>
<feature type="compositionally biased region" description="Polar residues" evidence="20">
    <location>
        <begin position="190"/>
        <end position="199"/>
    </location>
</feature>
<evidence type="ECO:0000256" key="16">
    <source>
        <dbReference type="ARBA" id="ARBA00068609"/>
    </source>
</evidence>
<keyword evidence="10" id="KW-0811">Translocation</keyword>
<feature type="compositionally biased region" description="Low complexity" evidence="20">
    <location>
        <begin position="1304"/>
        <end position="1340"/>
    </location>
</feature>
<dbReference type="GO" id="GO:0008270">
    <property type="term" value="F:zinc ion binding"/>
    <property type="evidence" value="ECO:0007669"/>
    <property type="project" value="UniProtKB-KW"/>
</dbReference>
<name>A0A6J0V8M5_9SAUR</name>
<evidence type="ECO:0000256" key="17">
    <source>
        <dbReference type="ARBA" id="ARBA00078197"/>
    </source>
</evidence>
<evidence type="ECO:0000256" key="1">
    <source>
        <dbReference type="ARBA" id="ARBA00001947"/>
    </source>
</evidence>
<feature type="compositionally biased region" description="Basic and acidic residues" evidence="20">
    <location>
        <begin position="176"/>
        <end position="188"/>
    </location>
</feature>
<feature type="region of interest" description="Disordered" evidence="20">
    <location>
        <begin position="1464"/>
        <end position="1491"/>
    </location>
</feature>
<dbReference type="GO" id="GO:0008139">
    <property type="term" value="F:nuclear localization sequence binding"/>
    <property type="evidence" value="ECO:0007669"/>
    <property type="project" value="TreeGrafter"/>
</dbReference>
<gene>
    <name evidence="23" type="primary">NUP153</name>
</gene>
<feature type="compositionally biased region" description="Basic residues" evidence="20">
    <location>
        <begin position="1481"/>
        <end position="1491"/>
    </location>
</feature>
<feature type="compositionally biased region" description="Low complexity" evidence="20">
    <location>
        <begin position="1222"/>
        <end position="1235"/>
    </location>
</feature>
<dbReference type="Proteomes" id="UP001652642">
    <property type="component" value="Chromosome 4"/>
</dbReference>
<dbReference type="InterPro" id="IPR018892">
    <property type="entry name" value="Retro-transposon_transp_CS"/>
</dbReference>
<feature type="compositionally biased region" description="Polar residues" evidence="20">
    <location>
        <begin position="422"/>
        <end position="445"/>
    </location>
</feature>
<feature type="region of interest" description="Disordered" evidence="20">
    <location>
        <begin position="150"/>
        <end position="238"/>
    </location>
</feature>
<evidence type="ECO:0000256" key="2">
    <source>
        <dbReference type="ARBA" id="ARBA00004126"/>
    </source>
</evidence>
<feature type="domain" description="RanBP2-type" evidence="21">
    <location>
        <begin position="801"/>
        <end position="830"/>
    </location>
</feature>
<feature type="domain" description="RanBP2-type" evidence="21">
    <location>
        <begin position="859"/>
        <end position="888"/>
    </location>
</feature>
<feature type="compositionally biased region" description="Low complexity" evidence="20">
    <location>
        <begin position="1259"/>
        <end position="1287"/>
    </location>
</feature>
<feature type="region of interest" description="Disordered" evidence="20">
    <location>
        <begin position="1304"/>
        <end position="1410"/>
    </location>
</feature>
<evidence type="ECO:0000256" key="6">
    <source>
        <dbReference type="ARBA" id="ARBA00022771"/>
    </source>
</evidence>
<keyword evidence="8" id="KW-0862">Zinc</keyword>
<dbReference type="GO" id="GO:0017056">
    <property type="term" value="F:structural constituent of nuclear pore"/>
    <property type="evidence" value="ECO:0007669"/>
    <property type="project" value="TreeGrafter"/>
</dbReference>
<keyword evidence="6 19" id="KW-0863">Zinc-finger</keyword>
<evidence type="ECO:0000256" key="9">
    <source>
        <dbReference type="ARBA" id="ARBA00022927"/>
    </source>
</evidence>
<feature type="compositionally biased region" description="Low complexity" evidence="20">
    <location>
        <begin position="1196"/>
        <end position="1213"/>
    </location>
</feature>
<comment type="cofactor">
    <cofactor evidence="1">
        <name>Zn(2+)</name>
        <dbReference type="ChEBI" id="CHEBI:29105"/>
    </cofactor>
</comment>
<comment type="similarity">
    <text evidence="15">Belongs to the NUP153 family.</text>
</comment>
<dbReference type="Pfam" id="PF10599">
    <property type="entry name" value="Nup_retrotrp_bd"/>
    <property type="match status" value="1"/>
</dbReference>
<keyword evidence="14" id="KW-0539">Nucleus</keyword>
<feature type="compositionally biased region" description="Polar residues" evidence="20">
    <location>
        <begin position="1245"/>
        <end position="1258"/>
    </location>
</feature>
<dbReference type="Pfam" id="PF08604">
    <property type="entry name" value="Nup153"/>
    <property type="match status" value="1"/>
</dbReference>
<protein>
    <recommendedName>
        <fullName evidence="16">Nuclear pore complex protein Nup153</fullName>
    </recommendedName>
    <alternativeName>
        <fullName evidence="18">153 kDa nucleoporin</fullName>
    </alternativeName>
    <alternativeName>
        <fullName evidence="17">Nucleoporin Nup153</fullName>
    </alternativeName>
</protein>
<dbReference type="GO" id="GO:0006405">
    <property type="term" value="P:RNA export from nucleus"/>
    <property type="evidence" value="ECO:0007669"/>
    <property type="project" value="TreeGrafter"/>
</dbReference>
<feature type="compositionally biased region" description="Polar residues" evidence="20">
    <location>
        <begin position="226"/>
        <end position="236"/>
    </location>
</feature>
<dbReference type="SMART" id="SM00547">
    <property type="entry name" value="ZnF_RBZ"/>
    <property type="match status" value="4"/>
</dbReference>
<evidence type="ECO:0000313" key="22">
    <source>
        <dbReference type="Proteomes" id="UP001652642"/>
    </source>
</evidence>
<dbReference type="RefSeq" id="XP_020667865.2">
    <property type="nucleotide sequence ID" value="XM_020812206.2"/>
</dbReference>
<evidence type="ECO:0000256" key="14">
    <source>
        <dbReference type="ARBA" id="ARBA00023242"/>
    </source>
</evidence>
<keyword evidence="7" id="KW-0509">mRNA transport</keyword>
<dbReference type="KEGG" id="pvt:110089277"/>
<dbReference type="InterPro" id="IPR001876">
    <property type="entry name" value="Znf_RanBP2"/>
</dbReference>
<evidence type="ECO:0000256" key="7">
    <source>
        <dbReference type="ARBA" id="ARBA00022816"/>
    </source>
</evidence>
<evidence type="ECO:0000256" key="12">
    <source>
        <dbReference type="ARBA" id="ARBA00023132"/>
    </source>
</evidence>
<dbReference type="PROSITE" id="PS50199">
    <property type="entry name" value="ZF_RANBP2_2"/>
    <property type="match status" value="4"/>
</dbReference>
<keyword evidence="9" id="KW-0653">Protein transport</keyword>
<dbReference type="InterPro" id="IPR036443">
    <property type="entry name" value="Znf_RanBP2_sf"/>
</dbReference>
<reference evidence="23" key="1">
    <citation type="submission" date="2025-08" db="UniProtKB">
        <authorList>
            <consortium name="RefSeq"/>
        </authorList>
    </citation>
    <scope>IDENTIFICATION</scope>
</reference>
<dbReference type="GeneID" id="110089277"/>
<dbReference type="SUPFAM" id="SSF90209">
    <property type="entry name" value="Ran binding protein zinc finger-like"/>
    <property type="match status" value="4"/>
</dbReference>
<evidence type="ECO:0000256" key="5">
    <source>
        <dbReference type="ARBA" id="ARBA00022723"/>
    </source>
</evidence>
<dbReference type="OrthoDB" id="79830at2759"/>
<keyword evidence="13" id="KW-0472">Membrane</keyword>
<dbReference type="InterPro" id="IPR026054">
    <property type="entry name" value="Nucleoporin"/>
</dbReference>
<evidence type="ECO:0000256" key="13">
    <source>
        <dbReference type="ARBA" id="ARBA00023136"/>
    </source>
</evidence>
<dbReference type="GO" id="GO:0003677">
    <property type="term" value="F:DNA binding"/>
    <property type="evidence" value="ECO:0007669"/>
    <property type="project" value="UniProtKB-KW"/>
</dbReference>
<dbReference type="Pfam" id="PF00641">
    <property type="entry name" value="Zn_ribbon_RanBP"/>
    <property type="match status" value="4"/>
</dbReference>
<feature type="region of interest" description="Disordered" evidence="20">
    <location>
        <begin position="977"/>
        <end position="1003"/>
    </location>
</feature>
<dbReference type="GO" id="GO:0005643">
    <property type="term" value="C:nuclear pore"/>
    <property type="evidence" value="ECO:0007669"/>
    <property type="project" value="UniProtKB-SubCell"/>
</dbReference>
<sequence length="1491" mass="154420">MDSGESSGGGGGGEERGGGGGGAGGGGGKIRTRRYHLAAASQKPYPRNKQGIINIVKESVKSIVPTWLQRYFRQSEEASPDEQRRLEESMNYHPAFAAAADNSIEIDGRITPEPTRMTLEEPSTSRSTLNLADILTRPSLHRSHLNCNILDSPPPLSQPSTSSAFPISNSGLSFGKEMKDSTSQHDDDNISTTSGFSSRASDKDIQVSKNASIPPLWSTETERPVTLSQHSATSSKKPGFNLSAFGALSPSLGNASVLKTSQLGNSPFYPGKTTYGGAAAAARQSKLRVTPYQTPVRRQMKAKQVNAQSYGVTSSTARRILQSLEKMSSPLADAKRIPSSVSSPLSSPVERSMLNITDFQTPRKRVESHYPPVQKLVTPKAVSLSVNRSQYFKPSLTSTTDSGRIRQRIEMNHKAVHEKSMTVEQQTKSSESSGTNLKFGTSASNGLPPAAGSGGGKMRRERSVHYISKPTQDEELEIPPLPEISLPISTSSLPNFSFGPLASTTVSSSPVSAAQSVVNKVQPASNAGSPVFRFSSPIVKSTEAEVLPPVSVGGFKFSVPVAKSSDPSGPKDTPVLPVMNAAVNSISNKKEKEYDGPFKPAKVLKEGSVLDILKNPGFSSPTTLSTFSSSATPPVATSTVVYTRPAISSFSGASVSGLGDLSKKQLSVSWQCDACLIQNKLADNKCIACQAAKVPASDDTKQAGTLTQNITTKSAVSTTGTQCFGDKFKTTAGTWDCDTCLVQNKRESTKCVACETPKPGTGVKQALVLPFVTDNATPVSSSSSSVDGSVTLGFGDKFKKPKDAWECSVCLVSNKAEDSKCVACQADKAGGSVPVVSSSASSLPALSGGFLGLDKFKKPEGSWDCETCLVQNKADATKCVACESAKPGSKPELKGFGTAATSAPSFSAPSSSAPSAPSFKFGIPSSSTETTQLLGNAGKNFKFGEQGGFKFGITSELGSSANTMAGGFKFSKNEGSKLGSFPSESKSEGSKDGKNNSTFNFGLPSGTSSASTASFQFGITNLGQQEKKEGLNQPAAGGFTFGNLPSASAAVTENKTGISGFKFGNAAEKEVSFSLKKTDEKKDEISLGKGGFTFGKMEPATAPPVVLGRTDEKQESDIPSNPLVFGKKTENEDSKAQSIFSFGKSEQTKDDGPVKPPFRFSLTKPAEKEAEQQTKPAFTFGAQGSTADPGSAKPTFSFLSSNSSNAAVPSVSLGGSGGGSGASTSSIFSNTTSTSNPPPSFLFGQASNTVSSSAFGNPSDSSTSQSFGFSQESKPPTTTSSTGTSVPFLFGTVATTNSTANAGFSFAAPTTTAPPTGSSSSFVFGSGSSAPAAGPAFGASQTPTFGQNQGSSQPPAPTFGSLSTSSLFPAGSQPAPPAFGSVSSSTQPPVFGQQATQQPGFGSGTASSAGPVFQFGSSTANFNFTGNSPGVFTFGATPGASSAQPGGSLGFSYTQPLPSFNLGRSNGKNIFSAPGSSVPGRKIKTAVRRRK</sequence>
<evidence type="ECO:0000256" key="15">
    <source>
        <dbReference type="ARBA" id="ARBA00060842"/>
    </source>
</evidence>
<dbReference type="PANTHER" id="PTHR23193">
    <property type="entry name" value="NUCLEAR PORE COMPLEX PROTEIN NUP"/>
    <property type="match status" value="1"/>
</dbReference>
<dbReference type="CTD" id="9972"/>
<feature type="domain" description="RanBP2-type" evidence="21">
    <location>
        <begin position="731"/>
        <end position="760"/>
    </location>
</feature>
<feature type="compositionally biased region" description="Polar residues" evidence="20">
    <location>
        <begin position="1381"/>
        <end position="1408"/>
    </location>
</feature>
<feature type="region of interest" description="Disordered" evidence="20">
    <location>
        <begin position="418"/>
        <end position="459"/>
    </location>
</feature>
<organism evidence="22 23">
    <name type="scientific">Pogona vitticeps</name>
    <name type="common">central bearded dragon</name>
    <dbReference type="NCBI Taxonomy" id="103695"/>
    <lineage>
        <taxon>Eukaryota</taxon>
        <taxon>Metazoa</taxon>
        <taxon>Chordata</taxon>
        <taxon>Craniata</taxon>
        <taxon>Vertebrata</taxon>
        <taxon>Euteleostomi</taxon>
        <taxon>Lepidosauria</taxon>
        <taxon>Squamata</taxon>
        <taxon>Bifurcata</taxon>
        <taxon>Unidentata</taxon>
        <taxon>Episquamata</taxon>
        <taxon>Toxicofera</taxon>
        <taxon>Iguania</taxon>
        <taxon>Acrodonta</taxon>
        <taxon>Agamidae</taxon>
        <taxon>Amphibolurinae</taxon>
        <taxon>Pogona</taxon>
    </lineage>
</organism>
<evidence type="ECO:0000256" key="4">
    <source>
        <dbReference type="ARBA" id="ARBA00022448"/>
    </source>
</evidence>
<dbReference type="PROSITE" id="PS01358">
    <property type="entry name" value="ZF_RANBP2_1"/>
    <property type="match status" value="4"/>
</dbReference>
<evidence type="ECO:0000313" key="23">
    <source>
        <dbReference type="RefSeq" id="XP_020667865.2"/>
    </source>
</evidence>